<evidence type="ECO:0000313" key="3">
    <source>
        <dbReference type="Proteomes" id="UP000828251"/>
    </source>
</evidence>
<dbReference type="PANTHER" id="PTHR31876:SF15">
    <property type="entry name" value="COV-LIKE PROTEIN 1"/>
    <property type="match status" value="1"/>
</dbReference>
<keyword evidence="3" id="KW-1185">Reference proteome</keyword>
<dbReference type="OrthoDB" id="534431at2759"/>
<name>A0A9D3ZH39_9ROSI</name>
<proteinExistence type="predicted"/>
<dbReference type="InterPro" id="IPR007462">
    <property type="entry name" value="COV1-like"/>
</dbReference>
<protein>
    <submittedName>
        <fullName evidence="2">Uncharacterized protein</fullName>
    </submittedName>
</protein>
<keyword evidence="1" id="KW-0472">Membrane</keyword>
<keyword evidence="1" id="KW-1133">Transmembrane helix</keyword>
<dbReference type="PANTHER" id="PTHR31876">
    <property type="entry name" value="COV-LIKE PROTEIN 1"/>
    <property type="match status" value="1"/>
</dbReference>
<organism evidence="2 3">
    <name type="scientific">Gossypium stocksii</name>
    <dbReference type="NCBI Taxonomy" id="47602"/>
    <lineage>
        <taxon>Eukaryota</taxon>
        <taxon>Viridiplantae</taxon>
        <taxon>Streptophyta</taxon>
        <taxon>Embryophyta</taxon>
        <taxon>Tracheophyta</taxon>
        <taxon>Spermatophyta</taxon>
        <taxon>Magnoliopsida</taxon>
        <taxon>eudicotyledons</taxon>
        <taxon>Gunneridae</taxon>
        <taxon>Pentapetalae</taxon>
        <taxon>rosids</taxon>
        <taxon>malvids</taxon>
        <taxon>Malvales</taxon>
        <taxon>Malvaceae</taxon>
        <taxon>Malvoideae</taxon>
        <taxon>Gossypium</taxon>
    </lineage>
</organism>
<feature type="transmembrane region" description="Helical" evidence="1">
    <location>
        <begin position="72"/>
        <end position="93"/>
    </location>
</feature>
<evidence type="ECO:0000313" key="2">
    <source>
        <dbReference type="EMBL" id="KAH1033381.1"/>
    </source>
</evidence>
<feature type="transmembrane region" description="Helical" evidence="1">
    <location>
        <begin position="113"/>
        <end position="146"/>
    </location>
</feature>
<keyword evidence="1" id="KW-0812">Transmembrane</keyword>
<reference evidence="2 3" key="1">
    <citation type="journal article" date="2021" name="Plant Biotechnol. J.">
        <title>Multi-omics assisted identification of the key and species-specific regulatory components of drought-tolerant mechanisms in Gossypium stocksii.</title>
        <authorList>
            <person name="Yu D."/>
            <person name="Ke L."/>
            <person name="Zhang D."/>
            <person name="Wu Y."/>
            <person name="Sun Y."/>
            <person name="Mei J."/>
            <person name="Sun J."/>
            <person name="Sun Y."/>
        </authorList>
    </citation>
    <scope>NUCLEOTIDE SEQUENCE [LARGE SCALE GENOMIC DNA]</scope>
    <source>
        <strain evidence="3">cv. E1</strain>
        <tissue evidence="2">Leaf</tissue>
    </source>
</reference>
<dbReference type="EMBL" id="JAIQCV010000013">
    <property type="protein sequence ID" value="KAH1033381.1"/>
    <property type="molecule type" value="Genomic_DNA"/>
</dbReference>
<dbReference type="GO" id="GO:0010222">
    <property type="term" value="P:stem vascular tissue pattern formation"/>
    <property type="evidence" value="ECO:0007669"/>
    <property type="project" value="TreeGrafter"/>
</dbReference>
<gene>
    <name evidence="2" type="ORF">J1N35_045555</name>
</gene>
<evidence type="ECO:0000256" key="1">
    <source>
        <dbReference type="SAM" id="Phobius"/>
    </source>
</evidence>
<sequence>MNWVKSRRKLLEFLMKSFKTMFQLDAYTETECLFLSMCSCNEVCTFLLNMTDKLCFMQTFYKFVRSWASKKFMTGCVILFPIAITFYVTWWFIHFVDGFFSPIYNQLGIDIFGLGFITSLTFIFLIGVFMSSWLGASVLALGEWFIKRMPFVRHIYNASKQISSAISPDQKSQAFKEVAIIRHPRIGEYAFGFITSSVTLQSYSGDEELCCVYVPTNHLYIGDIFLINTKDVIRPNLSVREGIEIVVSGGMSMPQILSTVDTRLPLESRSDRS</sequence>
<comment type="caution">
    <text evidence="2">The sequence shown here is derived from an EMBL/GenBank/DDBJ whole genome shotgun (WGS) entry which is preliminary data.</text>
</comment>
<dbReference type="Proteomes" id="UP000828251">
    <property type="component" value="Unassembled WGS sequence"/>
</dbReference>
<dbReference type="Pfam" id="PF04367">
    <property type="entry name" value="DUF502"/>
    <property type="match status" value="1"/>
</dbReference>
<accession>A0A9D3ZH39</accession>
<dbReference type="AlphaFoldDB" id="A0A9D3ZH39"/>
<dbReference type="GO" id="GO:0005794">
    <property type="term" value="C:Golgi apparatus"/>
    <property type="evidence" value="ECO:0007669"/>
    <property type="project" value="TreeGrafter"/>
</dbReference>